<name>A0A6J7LEJ8_9ZZZZ</name>
<reference evidence="1" key="1">
    <citation type="submission" date="2020-05" db="EMBL/GenBank/DDBJ databases">
        <authorList>
            <person name="Chiriac C."/>
            <person name="Salcher M."/>
            <person name="Ghai R."/>
            <person name="Kavagutti S V."/>
        </authorList>
    </citation>
    <scope>NUCLEOTIDE SEQUENCE</scope>
</reference>
<evidence type="ECO:0000313" key="1">
    <source>
        <dbReference type="EMBL" id="CAB4966641.1"/>
    </source>
</evidence>
<dbReference type="Gene3D" id="3.30.870.10">
    <property type="entry name" value="Endonuclease Chain A"/>
    <property type="match status" value="1"/>
</dbReference>
<dbReference type="AlphaFoldDB" id="A0A6J7LEJ8"/>
<accession>A0A6J7LEJ8</accession>
<protein>
    <submittedName>
        <fullName evidence="1">Unannotated protein</fullName>
    </submittedName>
</protein>
<proteinExistence type="predicted"/>
<organism evidence="1">
    <name type="scientific">freshwater metagenome</name>
    <dbReference type="NCBI Taxonomy" id="449393"/>
    <lineage>
        <taxon>unclassified sequences</taxon>
        <taxon>metagenomes</taxon>
        <taxon>ecological metagenomes</taxon>
    </lineage>
</organism>
<sequence>MNRVIRKSQYASVSEAADLLAGLFGAELVSPSKCLWLVSPWVSDVELLDNSAGNYDALARFGKRKVRLAECLIALASRGTQIVVGTTTDGHNTRFLDRLRGLAEESRLEDRVTISIDVSDNLHTKALTGDDYALAGSMNITFNGIQVREELIDLRTDTEFVAQARMDAFDRFGGVL</sequence>
<gene>
    <name evidence="1" type="ORF">UFOPK3772_02834</name>
</gene>
<dbReference type="EMBL" id="CAFBNE010000126">
    <property type="protein sequence ID" value="CAB4966641.1"/>
    <property type="molecule type" value="Genomic_DNA"/>
</dbReference>
<dbReference type="NCBIfam" id="NF041068">
    <property type="entry name" value="DpdK"/>
    <property type="match status" value="1"/>
</dbReference>
<dbReference type="SUPFAM" id="SSF56024">
    <property type="entry name" value="Phospholipase D/nuclease"/>
    <property type="match status" value="1"/>
</dbReference>